<evidence type="ECO:0000313" key="5">
    <source>
        <dbReference type="EMBL" id="EFX62871.1"/>
    </source>
</evidence>
<dbReference type="eggNOG" id="KOG2870">
    <property type="taxonomic scope" value="Eukaryota"/>
</dbReference>
<proteinExistence type="inferred from homology"/>
<accession>E9HZF9</accession>
<dbReference type="SUPFAM" id="SSF56762">
    <property type="entry name" value="HydB/Nqo4-like"/>
    <property type="match status" value="1"/>
</dbReference>
<dbReference type="EMBL" id="GL733329">
    <property type="protein sequence ID" value="EFX62871.1"/>
    <property type="molecule type" value="Genomic_DNA"/>
</dbReference>
<dbReference type="GO" id="GO:0051287">
    <property type="term" value="F:NAD binding"/>
    <property type="evidence" value="ECO:0007669"/>
    <property type="project" value="InterPro"/>
</dbReference>
<dbReference type="HOGENOM" id="CLU_015134_6_3_1"/>
<evidence type="ECO:0000259" key="4">
    <source>
        <dbReference type="Pfam" id="PF00346"/>
    </source>
</evidence>
<dbReference type="OMA" id="AFSIHTA"/>
<organism evidence="5 6">
    <name type="scientific">Daphnia pulex</name>
    <name type="common">Water flea</name>
    <dbReference type="NCBI Taxonomy" id="6669"/>
    <lineage>
        <taxon>Eukaryota</taxon>
        <taxon>Metazoa</taxon>
        <taxon>Ecdysozoa</taxon>
        <taxon>Arthropoda</taxon>
        <taxon>Crustacea</taxon>
        <taxon>Branchiopoda</taxon>
        <taxon>Diplostraca</taxon>
        <taxon>Cladocera</taxon>
        <taxon>Anomopoda</taxon>
        <taxon>Daphniidae</taxon>
        <taxon>Daphnia</taxon>
    </lineage>
</organism>
<gene>
    <name evidence="5" type="ORF">DAPPUDRAFT_67608</name>
</gene>
<dbReference type="STRING" id="6669.E9HZF9"/>
<dbReference type="PANTHER" id="PTHR11993:SF10">
    <property type="entry name" value="NADH DEHYDROGENASE [UBIQUINONE] IRON-SULFUR PROTEIN 2, MITOCHONDRIAL"/>
    <property type="match status" value="1"/>
</dbReference>
<evidence type="ECO:0000256" key="1">
    <source>
        <dbReference type="ARBA" id="ARBA00005769"/>
    </source>
</evidence>
<sequence length="100" mass="11018">MRTKRSEMKTSMEALIHHLKLFTQGYNVPPGATYTAVDNPKGEFGVYLVSDGTSRPYRCKIKAPGFAHPAALEKVGRNHMLADIVAIIGTLDVVFGEIDR</sequence>
<dbReference type="OrthoDB" id="1009at2759"/>
<dbReference type="PhylomeDB" id="E9HZF9"/>
<evidence type="ECO:0000313" key="6">
    <source>
        <dbReference type="Proteomes" id="UP000000305"/>
    </source>
</evidence>
<comment type="similarity">
    <text evidence="1">Belongs to the complex I 49 kDa subunit family.</text>
</comment>
<dbReference type="InterPro" id="IPR029014">
    <property type="entry name" value="NiFe-Hase_large"/>
</dbReference>
<reference evidence="5 6" key="1">
    <citation type="journal article" date="2011" name="Science">
        <title>The ecoresponsive genome of Daphnia pulex.</title>
        <authorList>
            <person name="Colbourne J.K."/>
            <person name="Pfrender M.E."/>
            <person name="Gilbert D."/>
            <person name="Thomas W.K."/>
            <person name="Tucker A."/>
            <person name="Oakley T.H."/>
            <person name="Tokishita S."/>
            <person name="Aerts A."/>
            <person name="Arnold G.J."/>
            <person name="Basu M.K."/>
            <person name="Bauer D.J."/>
            <person name="Caceres C.E."/>
            <person name="Carmel L."/>
            <person name="Casola C."/>
            <person name="Choi J.H."/>
            <person name="Detter J.C."/>
            <person name="Dong Q."/>
            <person name="Dusheyko S."/>
            <person name="Eads B.D."/>
            <person name="Frohlich T."/>
            <person name="Geiler-Samerotte K.A."/>
            <person name="Gerlach D."/>
            <person name="Hatcher P."/>
            <person name="Jogdeo S."/>
            <person name="Krijgsveld J."/>
            <person name="Kriventseva E.V."/>
            <person name="Kultz D."/>
            <person name="Laforsch C."/>
            <person name="Lindquist E."/>
            <person name="Lopez J."/>
            <person name="Manak J.R."/>
            <person name="Muller J."/>
            <person name="Pangilinan J."/>
            <person name="Patwardhan R.P."/>
            <person name="Pitluck S."/>
            <person name="Pritham E.J."/>
            <person name="Rechtsteiner A."/>
            <person name="Rho M."/>
            <person name="Rogozin I.B."/>
            <person name="Sakarya O."/>
            <person name="Salamov A."/>
            <person name="Schaack S."/>
            <person name="Shapiro H."/>
            <person name="Shiga Y."/>
            <person name="Skalitzky C."/>
            <person name="Smith Z."/>
            <person name="Souvorov A."/>
            <person name="Sung W."/>
            <person name="Tang Z."/>
            <person name="Tsuchiya D."/>
            <person name="Tu H."/>
            <person name="Vos H."/>
            <person name="Wang M."/>
            <person name="Wolf Y.I."/>
            <person name="Yamagata H."/>
            <person name="Yamada T."/>
            <person name="Ye Y."/>
            <person name="Shaw J.R."/>
            <person name="Andrews J."/>
            <person name="Crease T.J."/>
            <person name="Tang H."/>
            <person name="Lucas S.M."/>
            <person name="Robertson H.M."/>
            <person name="Bork P."/>
            <person name="Koonin E.V."/>
            <person name="Zdobnov E.M."/>
            <person name="Grigoriev I.V."/>
            <person name="Lynch M."/>
            <person name="Boore J.L."/>
        </authorList>
    </citation>
    <scope>NUCLEOTIDE SEQUENCE [LARGE SCALE GENOMIC DNA]</scope>
</reference>
<dbReference type="InterPro" id="IPR022885">
    <property type="entry name" value="NDH1_su_D/H"/>
</dbReference>
<feature type="domain" description="NADH-quinone oxidoreductase subunit D" evidence="4">
    <location>
        <begin position="4"/>
        <end position="100"/>
    </location>
</feature>
<dbReference type="GO" id="GO:0016651">
    <property type="term" value="F:oxidoreductase activity, acting on NAD(P)H"/>
    <property type="evidence" value="ECO:0007669"/>
    <property type="project" value="InterPro"/>
</dbReference>
<protein>
    <recommendedName>
        <fullName evidence="2">Complex I-49kD</fullName>
    </recommendedName>
    <alternativeName>
        <fullName evidence="3">NADH-ubiquinone oxidoreductase 49 kDa subunit</fullName>
    </alternativeName>
</protein>
<evidence type="ECO:0000256" key="3">
    <source>
        <dbReference type="ARBA" id="ARBA00031562"/>
    </source>
</evidence>
<dbReference type="Gene3D" id="1.10.645.10">
    <property type="entry name" value="Cytochrome-c3 Hydrogenase, chain B"/>
    <property type="match status" value="1"/>
</dbReference>
<dbReference type="Pfam" id="PF00346">
    <property type="entry name" value="Complex1_49kDa"/>
    <property type="match status" value="1"/>
</dbReference>
<name>E9HZF9_DAPPU</name>
<evidence type="ECO:0000256" key="2">
    <source>
        <dbReference type="ARBA" id="ARBA00030505"/>
    </source>
</evidence>
<dbReference type="Proteomes" id="UP000000305">
    <property type="component" value="Unassembled WGS sequence"/>
</dbReference>
<dbReference type="AlphaFoldDB" id="E9HZF9"/>
<dbReference type="GO" id="GO:0048038">
    <property type="term" value="F:quinone binding"/>
    <property type="evidence" value="ECO:0007669"/>
    <property type="project" value="InterPro"/>
</dbReference>
<dbReference type="InterPro" id="IPR001135">
    <property type="entry name" value="NADH_Q_OxRdtase_suD"/>
</dbReference>
<dbReference type="PANTHER" id="PTHR11993">
    <property type="entry name" value="NADH-UBIQUINONE OXIDOREDUCTASE 49 KDA SUBUNIT"/>
    <property type="match status" value="1"/>
</dbReference>
<keyword evidence="6" id="KW-1185">Reference proteome</keyword>
<dbReference type="InParanoid" id="E9HZF9"/>
<dbReference type="KEGG" id="dpx:DAPPUDRAFT_67608"/>